<dbReference type="PANTHER" id="PTHR15672:SF8">
    <property type="entry name" value="PROTEIN ENCORE"/>
    <property type="match status" value="1"/>
</dbReference>
<feature type="compositionally biased region" description="Low complexity" evidence="2">
    <location>
        <begin position="480"/>
        <end position="498"/>
    </location>
</feature>
<feature type="compositionally biased region" description="Acidic residues" evidence="2">
    <location>
        <begin position="167"/>
        <end position="176"/>
    </location>
</feature>
<protein>
    <submittedName>
        <fullName evidence="5">ATP-dependent DNA helicase PIF1</fullName>
    </submittedName>
</protein>
<feature type="region of interest" description="Disordered" evidence="2">
    <location>
        <begin position="1"/>
        <end position="48"/>
    </location>
</feature>
<feature type="compositionally biased region" description="Pro residues" evidence="2">
    <location>
        <begin position="449"/>
        <end position="477"/>
    </location>
</feature>
<dbReference type="OrthoDB" id="278430at2759"/>
<dbReference type="CDD" id="cd02642">
    <property type="entry name" value="R3H_encore_like"/>
    <property type="match status" value="1"/>
</dbReference>
<dbReference type="AlphaFoldDB" id="A0A8H6SZQ5"/>
<evidence type="ECO:0000313" key="5">
    <source>
        <dbReference type="EMBL" id="KAF7308273.1"/>
    </source>
</evidence>
<evidence type="ECO:0000313" key="6">
    <source>
        <dbReference type="Proteomes" id="UP000613580"/>
    </source>
</evidence>
<feature type="compositionally biased region" description="Low complexity" evidence="2">
    <location>
        <begin position="221"/>
        <end position="244"/>
    </location>
</feature>
<keyword evidence="5" id="KW-0067">ATP-binding</keyword>
<sequence>MSVDVPAVAAVSHSQSSPPPVTIMVPPSSSGSNSSTTSLVAGHDSGPNGDVDPQILEALLGKDRIYVLKLGESMEGLITDRSPSRQRLDLTPATSYQRMLVHRCAAYYSLSPETDSLSKVISVAITAESRIPARRISDLSPPPVETPPKFKIMMRKPMSQASSVTGDDGDVSDVEASETGSLGGRSSASASKPRMTIEERTAAYNEARNRIFIDFDEKDQSSASSSASLVSGSSTSASGDDPGSPATESEWSGPSTKKHPPHRASSTSSSRSLRSSAPAFMSSNSSSSSRNSRAPSPAFKYPTLYEPPPLPGAGMAIPVPPFVDASGYPSAVPQQPPQPIPYYPQYHQPMPPGQQPPQPTFMAPYPYHYSAPYPPYSHPPTPGSEPEMYPYHHPSAQYWVPQQQNGGSPPPHPPQSHPHHVNGSPQPMQPYGPAMRFPVNGYAPGQPYYGPPPPPAHMPVPQYMSPPPQTQPLPSFEPPRINGRSASNGNSNNRRNGSVGKGRPGPQPQRAAWSYGPGISGGVDFPSTTGSSAVGPRLSGNMSPGHGGGMPMRRGSSGNRTTSGSGSSAGDDVSSVASSSTTSSSSRRTYTSTASSTQHHPLPARPDWAVGLRPNPTLHAPRRDHDTSRASSSGNSSPHGPGPVPPALTDFPPLSGQAGSASGSGAGPSAPKPAPATGAWTNASSTRSIVMAVTHDPKITLARRPTSSAGQNKDKDKARGDAVANAILVNQASALSLEDRPELAAAAVSSMSCPPKDAPAAAVGG</sequence>
<dbReference type="InterPro" id="IPR024771">
    <property type="entry name" value="SUZ"/>
</dbReference>
<feature type="domain" description="SUZ" evidence="4">
    <location>
        <begin position="130"/>
        <end position="216"/>
    </location>
</feature>
<feature type="domain" description="R3H" evidence="3">
    <location>
        <begin position="64"/>
        <end position="129"/>
    </location>
</feature>
<dbReference type="GO" id="GO:0003676">
    <property type="term" value="F:nucleic acid binding"/>
    <property type="evidence" value="ECO:0007669"/>
    <property type="project" value="UniProtKB-UniRule"/>
</dbReference>
<dbReference type="InterPro" id="IPR051937">
    <property type="entry name" value="R3H_domain_containing"/>
</dbReference>
<dbReference type="PANTHER" id="PTHR15672">
    <property type="entry name" value="CAMP-REGULATED PHOSPHOPROTEIN 21 RELATED R3H DOMAIN CONTAINING PROTEIN"/>
    <property type="match status" value="1"/>
</dbReference>
<dbReference type="InterPro" id="IPR001374">
    <property type="entry name" value="R3H_dom"/>
</dbReference>
<dbReference type="PROSITE" id="PS51061">
    <property type="entry name" value="R3H"/>
    <property type="match status" value="1"/>
</dbReference>
<feature type="compositionally biased region" description="Low complexity" evidence="2">
    <location>
        <begin position="551"/>
        <end position="597"/>
    </location>
</feature>
<keyword evidence="1" id="KW-0597">Phosphoprotein</keyword>
<dbReference type="EMBL" id="JACAZE010000008">
    <property type="protein sequence ID" value="KAF7308273.1"/>
    <property type="molecule type" value="Genomic_DNA"/>
</dbReference>
<evidence type="ECO:0000259" key="3">
    <source>
        <dbReference type="PROSITE" id="PS51061"/>
    </source>
</evidence>
<dbReference type="Gene3D" id="3.30.1370.50">
    <property type="entry name" value="R3H-like domain"/>
    <property type="match status" value="1"/>
</dbReference>
<dbReference type="PROSITE" id="PS51673">
    <property type="entry name" value="SUZ"/>
    <property type="match status" value="1"/>
</dbReference>
<evidence type="ECO:0000256" key="2">
    <source>
        <dbReference type="SAM" id="MobiDB-lite"/>
    </source>
</evidence>
<feature type="compositionally biased region" description="Pro residues" evidence="2">
    <location>
        <begin position="349"/>
        <end position="359"/>
    </location>
</feature>
<accession>A0A8H6SZQ5</accession>
<feature type="region of interest" description="Disordered" evidence="2">
    <location>
        <begin position="379"/>
        <end position="684"/>
    </location>
</feature>
<keyword evidence="5" id="KW-0347">Helicase</keyword>
<comment type="caution">
    <text evidence="5">The sequence shown here is derived from an EMBL/GenBank/DDBJ whole genome shotgun (WGS) entry which is preliminary data.</text>
</comment>
<feature type="compositionally biased region" description="Low complexity" evidence="2">
    <location>
        <begin position="652"/>
        <end position="679"/>
    </location>
</feature>
<organism evidence="5 6">
    <name type="scientific">Mycena chlorophos</name>
    <name type="common">Agaric fungus</name>
    <name type="synonym">Agaricus chlorophos</name>
    <dbReference type="NCBI Taxonomy" id="658473"/>
    <lineage>
        <taxon>Eukaryota</taxon>
        <taxon>Fungi</taxon>
        <taxon>Dikarya</taxon>
        <taxon>Basidiomycota</taxon>
        <taxon>Agaricomycotina</taxon>
        <taxon>Agaricomycetes</taxon>
        <taxon>Agaricomycetidae</taxon>
        <taxon>Agaricales</taxon>
        <taxon>Marasmiineae</taxon>
        <taxon>Mycenaceae</taxon>
        <taxon>Mycena</taxon>
    </lineage>
</organism>
<proteinExistence type="predicted"/>
<feature type="compositionally biased region" description="Low complexity" evidence="2">
    <location>
        <begin position="28"/>
        <end position="38"/>
    </location>
</feature>
<feature type="region of interest" description="Disordered" evidence="2">
    <location>
        <begin position="136"/>
        <end position="196"/>
    </location>
</feature>
<dbReference type="SUPFAM" id="SSF82708">
    <property type="entry name" value="R3H domain"/>
    <property type="match status" value="1"/>
</dbReference>
<feature type="region of interest" description="Disordered" evidence="2">
    <location>
        <begin position="218"/>
        <end position="363"/>
    </location>
</feature>
<reference evidence="5" key="1">
    <citation type="submission" date="2020-05" db="EMBL/GenBank/DDBJ databases">
        <title>Mycena genomes resolve the evolution of fungal bioluminescence.</title>
        <authorList>
            <person name="Tsai I.J."/>
        </authorList>
    </citation>
    <scope>NUCLEOTIDE SEQUENCE</scope>
    <source>
        <strain evidence="5">110903Hualien_Pintung</strain>
    </source>
</reference>
<feature type="compositionally biased region" description="Polar residues" evidence="2">
    <location>
        <begin position="246"/>
        <end position="255"/>
    </location>
</feature>
<evidence type="ECO:0000256" key="1">
    <source>
        <dbReference type="ARBA" id="ARBA00022553"/>
    </source>
</evidence>
<dbReference type="GO" id="GO:0004386">
    <property type="term" value="F:helicase activity"/>
    <property type="evidence" value="ECO:0007669"/>
    <property type="project" value="UniProtKB-KW"/>
</dbReference>
<keyword evidence="5" id="KW-0547">Nucleotide-binding</keyword>
<keyword evidence="5" id="KW-0378">Hydrolase</keyword>
<evidence type="ECO:0000259" key="4">
    <source>
        <dbReference type="PROSITE" id="PS51673"/>
    </source>
</evidence>
<feature type="region of interest" description="Disordered" evidence="2">
    <location>
        <begin position="696"/>
        <end position="718"/>
    </location>
</feature>
<dbReference type="Pfam" id="PF12752">
    <property type="entry name" value="SUZ"/>
    <property type="match status" value="1"/>
</dbReference>
<dbReference type="Proteomes" id="UP000613580">
    <property type="component" value="Unassembled WGS sequence"/>
</dbReference>
<name>A0A8H6SZQ5_MYCCL</name>
<feature type="compositionally biased region" description="Low complexity" evidence="2">
    <location>
        <begin position="263"/>
        <end position="299"/>
    </location>
</feature>
<dbReference type="InterPro" id="IPR036867">
    <property type="entry name" value="R3H_dom_sf"/>
</dbReference>
<gene>
    <name evidence="5" type="ORF">HMN09_00675300</name>
</gene>
<keyword evidence="6" id="KW-1185">Reference proteome</keyword>